<dbReference type="Pfam" id="PF22939">
    <property type="entry name" value="WHD_GPIID"/>
    <property type="match status" value="1"/>
</dbReference>
<dbReference type="InterPro" id="IPR056884">
    <property type="entry name" value="NPHP3-like_N"/>
</dbReference>
<dbReference type="GO" id="GO:0009116">
    <property type="term" value="P:nucleoside metabolic process"/>
    <property type="evidence" value="ECO:0007669"/>
    <property type="project" value="InterPro"/>
</dbReference>
<dbReference type="InterPro" id="IPR054471">
    <property type="entry name" value="GPIID_WHD"/>
</dbReference>
<dbReference type="Pfam" id="PF24883">
    <property type="entry name" value="NPHP3_N"/>
    <property type="match status" value="1"/>
</dbReference>
<dbReference type="InterPro" id="IPR055497">
    <property type="entry name" value="DUF7069"/>
</dbReference>
<dbReference type="PROSITE" id="PS50297">
    <property type="entry name" value="ANK_REP_REGION"/>
    <property type="match status" value="8"/>
</dbReference>
<name>A0A9W9E224_9HYPO</name>
<dbReference type="Gene3D" id="1.25.40.20">
    <property type="entry name" value="Ankyrin repeat-containing domain"/>
    <property type="match status" value="4"/>
</dbReference>
<keyword evidence="8" id="KW-1185">Reference proteome</keyword>
<dbReference type="PANTHER" id="PTHR24188:SF29">
    <property type="entry name" value="GH09064P"/>
    <property type="match status" value="1"/>
</dbReference>
<evidence type="ECO:0000256" key="2">
    <source>
        <dbReference type="ARBA" id="ARBA00023043"/>
    </source>
</evidence>
<dbReference type="InterPro" id="IPR002110">
    <property type="entry name" value="Ankyrin_rpt"/>
</dbReference>
<dbReference type="RefSeq" id="XP_056024571.1">
    <property type="nucleotide sequence ID" value="XM_056178281.1"/>
</dbReference>
<evidence type="ECO:0000259" key="4">
    <source>
        <dbReference type="Pfam" id="PF22939"/>
    </source>
</evidence>
<keyword evidence="1" id="KW-0677">Repeat</keyword>
<gene>
    <name evidence="7" type="ORF">T069G_11071</name>
</gene>
<dbReference type="Proteomes" id="UP001140511">
    <property type="component" value="Unassembled WGS sequence"/>
</dbReference>
<evidence type="ECO:0000256" key="1">
    <source>
        <dbReference type="ARBA" id="ARBA00022737"/>
    </source>
</evidence>
<accession>A0A9W9E224</accession>
<keyword evidence="2 3" id="KW-0040">ANK repeat</keyword>
<feature type="domain" description="Nephrocystin 3-like N-terminal" evidence="6">
    <location>
        <begin position="390"/>
        <end position="460"/>
    </location>
</feature>
<evidence type="ECO:0000259" key="6">
    <source>
        <dbReference type="Pfam" id="PF24883"/>
    </source>
</evidence>
<evidence type="ECO:0000313" key="7">
    <source>
        <dbReference type="EMBL" id="KAJ4855513.1"/>
    </source>
</evidence>
<dbReference type="SMART" id="SM00248">
    <property type="entry name" value="ANK"/>
    <property type="match status" value="10"/>
</dbReference>
<protein>
    <submittedName>
        <fullName evidence="7">Ankyrin repeats (3 copies) domain-containing protein</fullName>
    </submittedName>
</protein>
<comment type="caution">
    <text evidence="7">The sequence shown here is derived from an EMBL/GenBank/DDBJ whole genome shotgun (WGS) entry which is preliminary data.</text>
</comment>
<dbReference type="PANTHER" id="PTHR24188">
    <property type="entry name" value="ANKYRIN REPEAT PROTEIN"/>
    <property type="match status" value="1"/>
</dbReference>
<feature type="repeat" description="ANK" evidence="3">
    <location>
        <begin position="686"/>
        <end position="718"/>
    </location>
</feature>
<dbReference type="AlphaFoldDB" id="A0A9W9E224"/>
<dbReference type="InterPro" id="IPR036770">
    <property type="entry name" value="Ankyrin_rpt-contain_sf"/>
</dbReference>
<feature type="repeat" description="ANK" evidence="3">
    <location>
        <begin position="953"/>
        <end position="985"/>
    </location>
</feature>
<proteinExistence type="predicted"/>
<feature type="repeat" description="ANK" evidence="3">
    <location>
        <begin position="785"/>
        <end position="817"/>
    </location>
</feature>
<feature type="repeat" description="ANK" evidence="3">
    <location>
        <begin position="851"/>
        <end position="883"/>
    </location>
</feature>
<dbReference type="Pfam" id="PF13637">
    <property type="entry name" value="Ank_4"/>
    <property type="match status" value="1"/>
</dbReference>
<dbReference type="Pfam" id="PF23239">
    <property type="entry name" value="DUF7069"/>
    <property type="match status" value="1"/>
</dbReference>
<feature type="repeat" description="ANK" evidence="3">
    <location>
        <begin position="719"/>
        <end position="751"/>
    </location>
</feature>
<dbReference type="PRINTS" id="PR01415">
    <property type="entry name" value="ANKYRIN"/>
</dbReference>
<dbReference type="GeneID" id="80872969"/>
<evidence type="ECO:0000256" key="3">
    <source>
        <dbReference type="PROSITE-ProRule" id="PRU00023"/>
    </source>
</evidence>
<feature type="repeat" description="ANK" evidence="3">
    <location>
        <begin position="752"/>
        <end position="784"/>
    </location>
</feature>
<organism evidence="7 8">
    <name type="scientific">Trichoderma breve</name>
    <dbReference type="NCBI Taxonomy" id="2034170"/>
    <lineage>
        <taxon>Eukaryota</taxon>
        <taxon>Fungi</taxon>
        <taxon>Dikarya</taxon>
        <taxon>Ascomycota</taxon>
        <taxon>Pezizomycotina</taxon>
        <taxon>Sordariomycetes</taxon>
        <taxon>Hypocreomycetidae</taxon>
        <taxon>Hypocreales</taxon>
        <taxon>Hypocreaceae</taxon>
        <taxon>Trichoderma</taxon>
    </lineage>
</organism>
<feature type="repeat" description="ANK" evidence="3">
    <location>
        <begin position="885"/>
        <end position="917"/>
    </location>
</feature>
<feature type="repeat" description="ANK" evidence="3">
    <location>
        <begin position="919"/>
        <end position="951"/>
    </location>
</feature>
<evidence type="ECO:0000313" key="8">
    <source>
        <dbReference type="Proteomes" id="UP001140511"/>
    </source>
</evidence>
<feature type="domain" description="GPI inositol-deacylase winged helix" evidence="4">
    <location>
        <begin position="571"/>
        <end position="664"/>
    </location>
</feature>
<dbReference type="PROSITE" id="PS50088">
    <property type="entry name" value="ANK_REPEAT"/>
    <property type="match status" value="9"/>
</dbReference>
<dbReference type="InterPro" id="IPR035994">
    <property type="entry name" value="Nucleoside_phosphorylase_sf"/>
</dbReference>
<dbReference type="EMBL" id="JAOPEN010000007">
    <property type="protein sequence ID" value="KAJ4855513.1"/>
    <property type="molecule type" value="Genomic_DNA"/>
</dbReference>
<sequence>MSNPQNYTVGWICAIHTEYVAAQAFLDDKHEGPDYISSNDNNDYTLGRIGRHNVVIAVLPNGEHGLSSAASVARDMLYSFPNVRIGLMVGIGGGAPSLKHDIRLGDVVVGVPTNGKGGVIQYNFEKAIQGQEFEETGFLNQPPTLLRTAVGGLMAQYESDGNQIREAVKSAIAKKPRLRRKYMRPEVTTDRLYCSQIIHPLNNEADCGIICGDDLSNLTQRSNRDETDDDDPAIHYGLIASASTLMRNASLRDKLAKKDILCFETEAAGLMNHFPCLVIRGICDYSDTHINAKWQGYAAMTAAAYTKDLLYRIAPNRVKTEKKISNILSENLRDIAESHRDITGKHQEDLAKEKELEKQQKCHQLFRLTSNDKDTTYEWYKNRVEEMVKDTCLWFLNHEHYQEWLQQESGPLLVTADPGCGKSVLAKYLIDHDLIRKVESQFYSGYSSSSKNNLKYLLTCRPYEQITSRFNGLLQKFPNIRIPGEEESESISQEVNRVIIHRIKQLSAKKKFSAKISKYLEKKLQETTHRTYLWVYLVFDYLEENVFIKKTQKEIELIIKTHPKSINEAYEKILSKSQNEYMVRRALGIVLAASRPLTLSEMNIAMSINDTTQDNTTNTFDDLDLEDERDFKSRLRSLCGLFISIYHDKVYFLHQTAREFLLVDLESPAAIPSGLHWHNSITNRQAHNTLAELSSYYGHHTIVKLLVEKGADLEAEDNNDRTPLSWAAEKGYEAIVKLLVENGADIKARDRYRQTPLSWAAEEGHEAIVKLLIEKGASFKAKDKNGLTPLLRATINGHEAIVKLLVEKGANIRVKDEYGQTPLLWAAEKGYEAIVKLLVEKGANIEARNKFGQTSLLWAVEKGYEAIVKLLTEKGADLEAKDDTFGRTPLLQAIRYGRESIIKVLIEKGADIEAKGGKLDRTPLLRAVASGQEAIVKLLVEVGADIEAKDDQSGRTPLIQAAINGYETIVKFLIEKGADIEAIDDENGWTSLSWAINKGNEAIIKLLVETLKRKMMKEI</sequence>
<reference evidence="7" key="1">
    <citation type="submission" date="2022-09" db="EMBL/GenBank/DDBJ databases">
        <title>Chromosome-level assembly of Trichoderma breve T069, a fungus used in development of biopesticide product.</title>
        <authorList>
            <person name="Lin R."/>
            <person name="Liu T."/>
        </authorList>
    </citation>
    <scope>NUCLEOTIDE SEQUENCE</scope>
    <source>
        <strain evidence="7">T069</strain>
    </source>
</reference>
<dbReference type="Pfam" id="PF12796">
    <property type="entry name" value="Ank_2"/>
    <property type="match status" value="4"/>
</dbReference>
<evidence type="ECO:0000259" key="5">
    <source>
        <dbReference type="Pfam" id="PF23239"/>
    </source>
</evidence>
<dbReference type="SUPFAM" id="SSF48403">
    <property type="entry name" value="Ankyrin repeat"/>
    <property type="match status" value="1"/>
</dbReference>
<dbReference type="SUPFAM" id="SSF53167">
    <property type="entry name" value="Purine and uridine phosphorylases"/>
    <property type="match status" value="1"/>
</dbReference>
<feature type="repeat" description="ANK" evidence="3">
    <location>
        <begin position="818"/>
        <end position="850"/>
    </location>
</feature>
<feature type="domain" description="DUF7069" evidence="5">
    <location>
        <begin position="491"/>
        <end position="552"/>
    </location>
</feature>
<dbReference type="GO" id="GO:0003824">
    <property type="term" value="F:catalytic activity"/>
    <property type="evidence" value="ECO:0007669"/>
    <property type="project" value="InterPro"/>
</dbReference>
<dbReference type="Gene3D" id="3.40.50.1580">
    <property type="entry name" value="Nucleoside phosphorylase domain"/>
    <property type="match status" value="1"/>
</dbReference>